<dbReference type="Proteomes" id="UP000186744">
    <property type="component" value="Unassembled WGS sequence"/>
</dbReference>
<feature type="domain" description="HTH cro/C1-type" evidence="2">
    <location>
        <begin position="10"/>
        <end position="64"/>
    </location>
</feature>
<dbReference type="SMART" id="SM00530">
    <property type="entry name" value="HTH_XRE"/>
    <property type="match status" value="1"/>
</dbReference>
<evidence type="ECO:0000259" key="2">
    <source>
        <dbReference type="PROSITE" id="PS50943"/>
    </source>
</evidence>
<gene>
    <name evidence="3" type="ORF">SAMN05421786_11485</name>
</gene>
<dbReference type="STRING" id="373668.SAMN05421786_11485"/>
<name>A0A1N7QQV7_9FLAO</name>
<keyword evidence="1 3" id="KW-0238">DNA-binding</keyword>
<dbReference type="EMBL" id="FTOL01000014">
    <property type="protein sequence ID" value="SIT25251.1"/>
    <property type="molecule type" value="Genomic_DNA"/>
</dbReference>
<evidence type="ECO:0000256" key="1">
    <source>
        <dbReference type="ARBA" id="ARBA00023125"/>
    </source>
</evidence>
<dbReference type="AlphaFoldDB" id="A0A1N7QQV7"/>
<dbReference type="InterPro" id="IPR049639">
    <property type="entry name" value="RstR"/>
</dbReference>
<sequence>MKSIIFDKHLTEVRKDKNISQDEVSKIIGVHCAAIGIYERDEVKPSIEVAIKIADALQVSLDYLIRKTSLEVDSNTLKRIEEIGNLSKSAKEQIYLVIDALVRDFKAKQAYS</sequence>
<keyword evidence="4" id="KW-1185">Reference proteome</keyword>
<dbReference type="PANTHER" id="PTHR46558:SF11">
    <property type="entry name" value="HTH-TYPE TRANSCRIPTIONAL REGULATOR XRE"/>
    <property type="match status" value="1"/>
</dbReference>
<protein>
    <submittedName>
        <fullName evidence="3">DNA-binding transcriptional regulator, XRE-family HTH domain</fullName>
    </submittedName>
</protein>
<reference evidence="4" key="1">
    <citation type="submission" date="2017-01" db="EMBL/GenBank/DDBJ databases">
        <authorList>
            <person name="Varghese N."/>
            <person name="Submissions S."/>
        </authorList>
    </citation>
    <scope>NUCLEOTIDE SEQUENCE [LARGE SCALE GENOMIC DNA]</scope>
    <source>
        <strain evidence="4">DSM 18017</strain>
    </source>
</reference>
<organism evidence="3 4">
    <name type="scientific">Chryseobacterium ureilyticum</name>
    <dbReference type="NCBI Taxonomy" id="373668"/>
    <lineage>
        <taxon>Bacteria</taxon>
        <taxon>Pseudomonadati</taxon>
        <taxon>Bacteroidota</taxon>
        <taxon>Flavobacteriia</taxon>
        <taxon>Flavobacteriales</taxon>
        <taxon>Weeksellaceae</taxon>
        <taxon>Chryseobacterium group</taxon>
        <taxon>Chryseobacterium</taxon>
    </lineage>
</organism>
<dbReference type="NCBIfam" id="NF041951">
    <property type="entry name" value="phage_RstR"/>
    <property type="match status" value="1"/>
</dbReference>
<dbReference type="GO" id="GO:0003677">
    <property type="term" value="F:DNA binding"/>
    <property type="evidence" value="ECO:0007669"/>
    <property type="project" value="UniProtKB-KW"/>
</dbReference>
<dbReference type="RefSeq" id="WP_076554078.1">
    <property type="nucleotide sequence ID" value="NZ_FTOL01000014.1"/>
</dbReference>
<dbReference type="Pfam" id="PF01381">
    <property type="entry name" value="HTH_3"/>
    <property type="match status" value="1"/>
</dbReference>
<dbReference type="PANTHER" id="PTHR46558">
    <property type="entry name" value="TRACRIPTIONAL REGULATORY PROTEIN-RELATED-RELATED"/>
    <property type="match status" value="1"/>
</dbReference>
<evidence type="ECO:0000313" key="3">
    <source>
        <dbReference type="EMBL" id="SIT25251.1"/>
    </source>
</evidence>
<dbReference type="SUPFAM" id="SSF47413">
    <property type="entry name" value="lambda repressor-like DNA-binding domains"/>
    <property type="match status" value="1"/>
</dbReference>
<accession>A0A1N7QQV7</accession>
<evidence type="ECO:0000313" key="4">
    <source>
        <dbReference type="Proteomes" id="UP000186744"/>
    </source>
</evidence>
<dbReference type="OrthoDB" id="881869at2"/>
<dbReference type="PROSITE" id="PS50943">
    <property type="entry name" value="HTH_CROC1"/>
    <property type="match status" value="1"/>
</dbReference>
<dbReference type="Gene3D" id="1.10.260.40">
    <property type="entry name" value="lambda repressor-like DNA-binding domains"/>
    <property type="match status" value="1"/>
</dbReference>
<proteinExistence type="predicted"/>
<dbReference type="InterPro" id="IPR010982">
    <property type="entry name" value="Lambda_DNA-bd_dom_sf"/>
</dbReference>
<dbReference type="InterPro" id="IPR001387">
    <property type="entry name" value="Cro/C1-type_HTH"/>
</dbReference>
<dbReference type="CDD" id="cd00093">
    <property type="entry name" value="HTH_XRE"/>
    <property type="match status" value="1"/>
</dbReference>